<dbReference type="GO" id="GO:0034274">
    <property type="term" value="C:Atg12-Atg5-Atg16 complex"/>
    <property type="evidence" value="ECO:0007669"/>
    <property type="project" value="TreeGrafter"/>
</dbReference>
<reference evidence="6" key="1">
    <citation type="submission" date="2021-02" db="EMBL/GenBank/DDBJ databases">
        <authorList>
            <person name="Nowell W R."/>
        </authorList>
    </citation>
    <scope>NUCLEOTIDE SEQUENCE</scope>
</reference>
<evidence type="ECO:0000313" key="6">
    <source>
        <dbReference type="EMBL" id="CAF1229289.1"/>
    </source>
</evidence>
<evidence type="ECO:0000256" key="1">
    <source>
        <dbReference type="ARBA" id="ARBA00022499"/>
    </source>
</evidence>
<dbReference type="GO" id="GO:0097352">
    <property type="term" value="P:autophagosome maturation"/>
    <property type="evidence" value="ECO:0007669"/>
    <property type="project" value="TreeGrafter"/>
</dbReference>
<gene>
    <name evidence="7" type="ORF">OKA104_LOCUS11601</name>
    <name evidence="6" type="ORF">VCS650_LOCUS27158</name>
</gene>
<dbReference type="GO" id="GO:0000421">
    <property type="term" value="C:autophagosome membrane"/>
    <property type="evidence" value="ECO:0007669"/>
    <property type="project" value="TreeGrafter"/>
</dbReference>
<protein>
    <recommendedName>
        <fullName evidence="4">Ubiquitin-like protein ATG12</fullName>
    </recommendedName>
</protein>
<dbReference type="EMBL" id="CAJOAY010000540">
    <property type="protein sequence ID" value="CAF3688073.1"/>
    <property type="molecule type" value="Genomic_DNA"/>
</dbReference>
<dbReference type="InterPro" id="IPR007242">
    <property type="entry name" value="Atg12"/>
</dbReference>
<dbReference type="GO" id="GO:0061723">
    <property type="term" value="P:glycophagy"/>
    <property type="evidence" value="ECO:0007669"/>
    <property type="project" value="TreeGrafter"/>
</dbReference>
<evidence type="ECO:0000313" key="8">
    <source>
        <dbReference type="Proteomes" id="UP000663891"/>
    </source>
</evidence>
<accession>A0A814YGS2</accession>
<dbReference type="GO" id="GO:0000045">
    <property type="term" value="P:autophagosome assembly"/>
    <property type="evidence" value="ECO:0007669"/>
    <property type="project" value="InterPro"/>
</dbReference>
<dbReference type="Pfam" id="PF04110">
    <property type="entry name" value="APG12"/>
    <property type="match status" value="1"/>
</dbReference>
<dbReference type="GO" id="GO:0019776">
    <property type="term" value="F:Atg8-family ligase activity"/>
    <property type="evidence" value="ECO:0007669"/>
    <property type="project" value="TreeGrafter"/>
</dbReference>
<comment type="function">
    <text evidence="4">Ubiquitin-like protein involved in autophagic vesicle formation.</text>
</comment>
<dbReference type="PANTHER" id="PTHR13385:SF0">
    <property type="entry name" value="UBIQUITIN-LIKE PROTEIN ATG12"/>
    <property type="match status" value="1"/>
</dbReference>
<dbReference type="GO" id="GO:0000422">
    <property type="term" value="P:autophagy of mitochondrion"/>
    <property type="evidence" value="ECO:0007669"/>
    <property type="project" value="TreeGrafter"/>
</dbReference>
<dbReference type="Proteomes" id="UP000663891">
    <property type="component" value="Unassembled WGS sequence"/>
</dbReference>
<evidence type="ECO:0000256" key="5">
    <source>
        <dbReference type="SAM" id="MobiDB-lite"/>
    </source>
</evidence>
<dbReference type="Gene3D" id="3.10.20.90">
    <property type="entry name" value="Phosphatidylinositol 3-kinase Catalytic Subunit, Chain A, domain 1"/>
    <property type="match status" value="1"/>
</dbReference>
<feature type="region of interest" description="Disordered" evidence="5">
    <location>
        <begin position="1"/>
        <end position="30"/>
    </location>
</feature>
<comment type="subunit">
    <text evidence="4">Forms a conjugate with ATG5.</text>
</comment>
<organism evidence="6 8">
    <name type="scientific">Adineta steineri</name>
    <dbReference type="NCBI Taxonomy" id="433720"/>
    <lineage>
        <taxon>Eukaryota</taxon>
        <taxon>Metazoa</taxon>
        <taxon>Spiralia</taxon>
        <taxon>Gnathifera</taxon>
        <taxon>Rotifera</taxon>
        <taxon>Eurotatoria</taxon>
        <taxon>Bdelloidea</taxon>
        <taxon>Adinetida</taxon>
        <taxon>Adinetidae</taxon>
        <taxon>Adineta</taxon>
    </lineage>
</organism>
<dbReference type="EMBL" id="CAJNON010000377">
    <property type="protein sequence ID" value="CAF1229289.1"/>
    <property type="molecule type" value="Genomic_DNA"/>
</dbReference>
<comment type="similarity">
    <text evidence="4">Belongs to the ATG12 family.</text>
</comment>
<name>A0A814YGS2_9BILA</name>
<dbReference type="SUPFAM" id="SSF54236">
    <property type="entry name" value="Ubiquitin-like"/>
    <property type="match status" value="1"/>
</dbReference>
<evidence type="ECO:0000256" key="2">
    <source>
        <dbReference type="ARBA" id="ARBA00022786"/>
    </source>
</evidence>
<dbReference type="InterPro" id="IPR029071">
    <property type="entry name" value="Ubiquitin-like_domsf"/>
</dbReference>
<dbReference type="PANTHER" id="PTHR13385">
    <property type="entry name" value="AUTOPHAGY PROTEIN 12"/>
    <property type="match status" value="1"/>
</dbReference>
<evidence type="ECO:0000256" key="3">
    <source>
        <dbReference type="ARBA" id="ARBA00023006"/>
    </source>
</evidence>
<dbReference type="CDD" id="cd01612">
    <property type="entry name" value="Ubl_ATG12"/>
    <property type="match status" value="1"/>
</dbReference>
<keyword evidence="3 4" id="KW-0072">Autophagy</keyword>
<dbReference type="GO" id="GO:0034045">
    <property type="term" value="C:phagophore assembly site membrane"/>
    <property type="evidence" value="ECO:0007669"/>
    <property type="project" value="TreeGrafter"/>
</dbReference>
<proteinExistence type="inferred from homology"/>
<evidence type="ECO:0000256" key="4">
    <source>
        <dbReference type="RuleBase" id="RU361201"/>
    </source>
</evidence>
<dbReference type="AlphaFoldDB" id="A0A814YGS2"/>
<keyword evidence="2 4" id="KW-0833">Ubl conjugation pathway</keyword>
<dbReference type="GO" id="GO:0034727">
    <property type="term" value="P:piecemeal microautophagy of the nucleus"/>
    <property type="evidence" value="ECO:0007669"/>
    <property type="project" value="TreeGrafter"/>
</dbReference>
<evidence type="ECO:0000313" key="7">
    <source>
        <dbReference type="EMBL" id="CAF3688073.1"/>
    </source>
</evidence>
<sequence>MSRVEDNENESLENSSNFIIKRSGPNDYSEGGSKVVLLLKPAGGAPMLKREKWALPNSSTVSDIVMFLKDHMKLDPQQQLLLYVKQSFAPSLDSTIGLVSDCFGSDGMLVLHYALTQAWG</sequence>
<keyword evidence="1 4" id="KW-1017">Isopeptide bond</keyword>
<dbReference type="Proteomes" id="UP000663881">
    <property type="component" value="Unassembled WGS sequence"/>
</dbReference>
<comment type="caution">
    <text evidence="6">The sequence shown here is derived from an EMBL/GenBank/DDBJ whole genome shotgun (WGS) entry which is preliminary data.</text>
</comment>
<dbReference type="OrthoDB" id="10003551at2759"/>